<dbReference type="Gene3D" id="1.25.40.10">
    <property type="entry name" value="Tetratricopeptide repeat domain"/>
    <property type="match status" value="1"/>
</dbReference>
<dbReference type="SMART" id="SM00862">
    <property type="entry name" value="Trans_reg_C"/>
    <property type="match status" value="1"/>
</dbReference>
<evidence type="ECO:0000313" key="9">
    <source>
        <dbReference type="EMBL" id="CCK32347.1"/>
    </source>
</evidence>
<keyword evidence="2" id="KW-0902">Two-component regulatory system</keyword>
<gene>
    <name evidence="9" type="ORF">BN159_7968</name>
</gene>
<name>K4RFE0_STRDJ</name>
<evidence type="ECO:0000256" key="1">
    <source>
        <dbReference type="ARBA" id="ARBA00005820"/>
    </source>
</evidence>
<feature type="region of interest" description="Disordered" evidence="7">
    <location>
        <begin position="278"/>
        <end position="306"/>
    </location>
</feature>
<dbReference type="HOGENOM" id="CLU_420684_0_0_11"/>
<dbReference type="GO" id="GO:0000160">
    <property type="term" value="P:phosphorelay signal transduction system"/>
    <property type="evidence" value="ECO:0007669"/>
    <property type="project" value="UniProtKB-KW"/>
</dbReference>
<dbReference type="InterPro" id="IPR001867">
    <property type="entry name" value="OmpR/PhoB-type_DNA-bd"/>
</dbReference>
<feature type="region of interest" description="Disordered" evidence="7">
    <location>
        <begin position="1"/>
        <end position="21"/>
    </location>
</feature>
<evidence type="ECO:0000256" key="6">
    <source>
        <dbReference type="PROSITE-ProRule" id="PRU01091"/>
    </source>
</evidence>
<dbReference type="SUPFAM" id="SSF52540">
    <property type="entry name" value="P-loop containing nucleoside triphosphate hydrolases"/>
    <property type="match status" value="1"/>
</dbReference>
<sequence length="686" mass="73660">MTRDGRAHLQNSGTREIGPPKAEFRALGPLEAEVLGRPVDLGAPKQRKLVALLVSRLGRPVPVDVMLEALWAESPPASAMTSLQSYVANLRRVLEPGRAPRTPTRVLHTNDQGYLLDGQVVAVDVHRFEGRAKAGWQAWNRGDPQEALSEFESALALWRGEAYPEVSHSVHVAAEVARLGELRLSAVEGRCAALLAVGAHEMAVAELEAFMQAHPLREYGCELLSLALYRAGRQADALAVLRTNQRRLGEELGIDPRPALQHLEREILSHAPALDWRPTPVGTATAAPARPEAVAGPPQAPPTRVPAPPAVTTALDEEIFVGRDAALRHLAAGAAEAAGGRGQVVTVSGEPGIGKTSLLRRFGELATGMPVLWGACPGHVATPPLWPWRQVLGMAGTHCPRRPVPAPVAEVLSGETGQPLHGADADTATLRQFEAIVHYLTRASYARPLVIVLDHLHQADPYSLRLLAHLAESVHTSRLLVAVSYRSDEAAALAETTAALARAEVTRVELNGLSVTEARALATAMLHRETSAAGVEELRYRTGGNPFYLRELIKALDAGERVGRARPAPVPPPVREVVLGRVARLGPTAVELLSVAAIAGRTFAIDVVAEASSIELGEALRVVDAIVAAGLVGEDEQRLGWYSFTHSLTAEVLYQTMGRLRRVHLLRRIRAAAVQPWKGSIFRAAE</sequence>
<dbReference type="eggNOG" id="COG3629">
    <property type="taxonomic scope" value="Bacteria"/>
</dbReference>
<dbReference type="InterPro" id="IPR005158">
    <property type="entry name" value="BTAD"/>
</dbReference>
<keyword evidence="5" id="KW-0804">Transcription</keyword>
<reference evidence="9 10" key="1">
    <citation type="journal article" date="2012" name="J. Bacteriol.">
        <title>Genome sequence of the bacterium Streptomyces davawensis JCM 4913 and heterologous production of the unique antibiotic roseoflavin.</title>
        <authorList>
            <person name="Jankowitsch F."/>
            <person name="Schwarz J."/>
            <person name="Ruckert C."/>
            <person name="Gust B."/>
            <person name="Szczepanowski R."/>
            <person name="Blom J."/>
            <person name="Pelzer S."/>
            <person name="Kalinowski J."/>
            <person name="Mack M."/>
        </authorList>
    </citation>
    <scope>NUCLEOTIDE SEQUENCE [LARGE SCALE GENOMIC DNA]</scope>
    <source>
        <strain evidence="10">DSM 101723 / JCM 4913 / KCC S-0913 / 768</strain>
    </source>
</reference>
<comment type="similarity">
    <text evidence="1">Belongs to the AfsR/DnrI/RedD regulatory family.</text>
</comment>
<evidence type="ECO:0000259" key="8">
    <source>
        <dbReference type="PROSITE" id="PS51755"/>
    </source>
</evidence>
<dbReference type="PROSITE" id="PS51755">
    <property type="entry name" value="OMPR_PHOB"/>
    <property type="match status" value="1"/>
</dbReference>
<dbReference type="PANTHER" id="PTHR35807:SF1">
    <property type="entry name" value="TRANSCRIPTIONAL REGULATOR REDD"/>
    <property type="match status" value="1"/>
</dbReference>
<dbReference type="CDD" id="cd15831">
    <property type="entry name" value="BTAD"/>
    <property type="match status" value="1"/>
</dbReference>
<dbReference type="PATRIC" id="fig|1214101.3.peg.8064"/>
<dbReference type="SMART" id="SM01043">
    <property type="entry name" value="BTAD"/>
    <property type="match status" value="1"/>
</dbReference>
<dbReference type="InterPro" id="IPR016032">
    <property type="entry name" value="Sig_transdc_resp-reg_C-effctor"/>
</dbReference>
<dbReference type="InterPro" id="IPR041664">
    <property type="entry name" value="AAA_16"/>
</dbReference>
<dbReference type="GO" id="GO:0003677">
    <property type="term" value="F:DNA binding"/>
    <property type="evidence" value="ECO:0007669"/>
    <property type="project" value="UniProtKB-UniRule"/>
</dbReference>
<dbReference type="InterPro" id="IPR027417">
    <property type="entry name" value="P-loop_NTPase"/>
</dbReference>
<dbReference type="KEGG" id="sdv:BN159_7968"/>
<dbReference type="InterPro" id="IPR003593">
    <property type="entry name" value="AAA+_ATPase"/>
</dbReference>
<dbReference type="STRING" id="1214101.BN159_7968"/>
<evidence type="ECO:0000313" key="10">
    <source>
        <dbReference type="Proteomes" id="UP000008043"/>
    </source>
</evidence>
<dbReference type="Pfam" id="PF00486">
    <property type="entry name" value="Trans_reg_C"/>
    <property type="match status" value="1"/>
</dbReference>
<feature type="DNA-binding region" description="OmpR/PhoB-type" evidence="6">
    <location>
        <begin position="12"/>
        <end position="118"/>
    </location>
</feature>
<dbReference type="InterPro" id="IPR036388">
    <property type="entry name" value="WH-like_DNA-bd_sf"/>
</dbReference>
<dbReference type="Gene3D" id="3.40.50.300">
    <property type="entry name" value="P-loop containing nucleotide triphosphate hydrolases"/>
    <property type="match status" value="1"/>
</dbReference>
<dbReference type="SUPFAM" id="SSF48452">
    <property type="entry name" value="TPR-like"/>
    <property type="match status" value="1"/>
</dbReference>
<dbReference type="GO" id="GO:0006355">
    <property type="term" value="P:regulation of DNA-templated transcription"/>
    <property type="evidence" value="ECO:0007669"/>
    <property type="project" value="InterPro"/>
</dbReference>
<evidence type="ECO:0000256" key="2">
    <source>
        <dbReference type="ARBA" id="ARBA00023012"/>
    </source>
</evidence>
<dbReference type="SUPFAM" id="SSF46894">
    <property type="entry name" value="C-terminal effector domain of the bipartite response regulators"/>
    <property type="match status" value="1"/>
</dbReference>
<feature type="domain" description="OmpR/PhoB-type" evidence="8">
    <location>
        <begin position="12"/>
        <end position="118"/>
    </location>
</feature>
<dbReference type="Proteomes" id="UP000008043">
    <property type="component" value="Chromosome"/>
</dbReference>
<organism evidence="9 10">
    <name type="scientific">Streptomyces davaonensis (strain DSM 101723 / JCM 4913 / KCC S-0913 / 768)</name>
    <dbReference type="NCBI Taxonomy" id="1214101"/>
    <lineage>
        <taxon>Bacteria</taxon>
        <taxon>Bacillati</taxon>
        <taxon>Actinomycetota</taxon>
        <taxon>Actinomycetes</taxon>
        <taxon>Kitasatosporales</taxon>
        <taxon>Streptomycetaceae</taxon>
        <taxon>Streptomyces</taxon>
    </lineage>
</organism>
<accession>K4RFE0</accession>
<dbReference type="Gene3D" id="1.10.10.10">
    <property type="entry name" value="Winged helix-like DNA-binding domain superfamily/Winged helix DNA-binding domain"/>
    <property type="match status" value="1"/>
</dbReference>
<evidence type="ECO:0000256" key="3">
    <source>
        <dbReference type="ARBA" id="ARBA00023015"/>
    </source>
</evidence>
<evidence type="ECO:0000256" key="4">
    <source>
        <dbReference type="ARBA" id="ARBA00023125"/>
    </source>
</evidence>
<dbReference type="PANTHER" id="PTHR35807">
    <property type="entry name" value="TRANSCRIPTIONAL REGULATOR REDD-RELATED"/>
    <property type="match status" value="1"/>
</dbReference>
<proteinExistence type="inferred from homology"/>
<dbReference type="InterPro" id="IPR011990">
    <property type="entry name" value="TPR-like_helical_dom_sf"/>
</dbReference>
<evidence type="ECO:0000256" key="5">
    <source>
        <dbReference type="ARBA" id="ARBA00023163"/>
    </source>
</evidence>
<dbReference type="Pfam" id="PF03704">
    <property type="entry name" value="BTAD"/>
    <property type="match status" value="1"/>
</dbReference>
<keyword evidence="4 6" id="KW-0238">DNA-binding</keyword>
<protein>
    <recommendedName>
        <fullName evidence="8">OmpR/PhoB-type domain-containing protein</fullName>
    </recommendedName>
</protein>
<keyword evidence="10" id="KW-1185">Reference proteome</keyword>
<evidence type="ECO:0000256" key="7">
    <source>
        <dbReference type="SAM" id="MobiDB-lite"/>
    </source>
</evidence>
<dbReference type="Pfam" id="PF13191">
    <property type="entry name" value="AAA_16"/>
    <property type="match status" value="1"/>
</dbReference>
<dbReference type="SMART" id="SM00382">
    <property type="entry name" value="AAA"/>
    <property type="match status" value="1"/>
</dbReference>
<dbReference type="EMBL" id="HE971709">
    <property type="protein sequence ID" value="CCK32347.1"/>
    <property type="molecule type" value="Genomic_DNA"/>
</dbReference>
<dbReference type="AlphaFoldDB" id="K4RFE0"/>
<feature type="compositionally biased region" description="Low complexity" evidence="7">
    <location>
        <begin position="278"/>
        <end position="297"/>
    </location>
</feature>
<dbReference type="InterPro" id="IPR051677">
    <property type="entry name" value="AfsR-DnrI-RedD_regulator"/>
</dbReference>
<keyword evidence="3" id="KW-0805">Transcription regulation</keyword>